<protein>
    <submittedName>
        <fullName evidence="1">Uncharacterized protein</fullName>
    </submittedName>
</protein>
<proteinExistence type="predicted"/>
<reference evidence="1 2" key="1">
    <citation type="submission" date="2020-05" db="EMBL/GenBank/DDBJ databases">
        <title>FDA dAtabase for Regulatory Grade micrObial Sequences (FDA-ARGOS): Supporting development and validation of Infectious Disease Dx tests.</title>
        <authorList>
            <person name="Bojja K."/>
            <person name="Kessler A."/>
            <person name="Tallon L."/>
            <person name="Sadzewicz L."/>
            <person name="Zhao X."/>
            <person name="Vavikolanu K."/>
            <person name="Mehta A."/>
            <person name="Aluvathingal J."/>
            <person name="Nadendla S."/>
            <person name="Myers T."/>
            <person name="Yan Y."/>
            <person name="Sichtig H."/>
        </authorList>
    </citation>
    <scope>NUCLEOTIDE SEQUENCE [LARGE SCALE GENOMIC DNA]</scope>
    <source>
        <strain evidence="1 2">FDAARGOS_763</strain>
    </source>
</reference>
<sequence length="58" mass="6611">MGLERIKAHGNTGLWQIGLDNAWILVNPIANIKNTEVIVEKDTLTPNKIIKIYKKNLR</sequence>
<name>A0AAP9SXH1_BACFG</name>
<evidence type="ECO:0000313" key="1">
    <source>
        <dbReference type="EMBL" id="QKH86798.1"/>
    </source>
</evidence>
<organism evidence="1 2">
    <name type="scientific">Bacteroides fragilis</name>
    <dbReference type="NCBI Taxonomy" id="817"/>
    <lineage>
        <taxon>Bacteria</taxon>
        <taxon>Pseudomonadati</taxon>
        <taxon>Bacteroidota</taxon>
        <taxon>Bacteroidia</taxon>
        <taxon>Bacteroidales</taxon>
        <taxon>Bacteroidaceae</taxon>
        <taxon>Bacteroides</taxon>
    </lineage>
</organism>
<dbReference type="Proteomes" id="UP000501467">
    <property type="component" value="Chromosome"/>
</dbReference>
<evidence type="ECO:0000313" key="2">
    <source>
        <dbReference type="Proteomes" id="UP000501467"/>
    </source>
</evidence>
<dbReference type="RefSeq" id="WP_158298301.1">
    <property type="nucleotide sequence ID" value="NZ_CP018937.1"/>
</dbReference>
<gene>
    <name evidence="1" type="ORF">FOC69_21570</name>
</gene>
<dbReference type="AlphaFoldDB" id="A0AAP9SXH1"/>
<dbReference type="EMBL" id="CP054003">
    <property type="protein sequence ID" value="QKH86798.1"/>
    <property type="molecule type" value="Genomic_DNA"/>
</dbReference>
<accession>A0AAP9SXH1</accession>